<keyword evidence="2 3" id="KW-0238">DNA-binding</keyword>
<dbReference type="Pfam" id="PF00440">
    <property type="entry name" value="TetR_N"/>
    <property type="match status" value="1"/>
</dbReference>
<organism evidence="5 6">
    <name type="scientific">Oceanobacillus limi</name>
    <dbReference type="NCBI Taxonomy" id="930131"/>
    <lineage>
        <taxon>Bacteria</taxon>
        <taxon>Bacillati</taxon>
        <taxon>Bacillota</taxon>
        <taxon>Bacilli</taxon>
        <taxon>Bacillales</taxon>
        <taxon>Bacillaceae</taxon>
        <taxon>Oceanobacillus</taxon>
    </lineage>
</organism>
<sequence>MKNSPTKQKVIHAASKLFFQKGFHGTSVRDIAEAASVNVSLISYYFKGKQGLLEYAVTQYYEAYLETMEESIRQTETVSSEEKIKKLIWSIIQYKQNNLQFSCFIHRELSLDSVFVREMAVTYLAKENYLLSMTFMDAVNGSKQSKVEREFLLLQLKGMLVTPYILHNEWKKQVVGDYSHAKFIENYVQSIHNWLDYILHPDEATNNPIV</sequence>
<dbReference type="PANTHER" id="PTHR43479">
    <property type="entry name" value="ACREF/ENVCD OPERON REPRESSOR-RELATED"/>
    <property type="match status" value="1"/>
</dbReference>
<keyword evidence="1" id="KW-0678">Repressor</keyword>
<dbReference type="SUPFAM" id="SSF46689">
    <property type="entry name" value="Homeodomain-like"/>
    <property type="match status" value="1"/>
</dbReference>
<evidence type="ECO:0000256" key="1">
    <source>
        <dbReference type="ARBA" id="ARBA00022491"/>
    </source>
</evidence>
<evidence type="ECO:0000313" key="6">
    <source>
        <dbReference type="Proteomes" id="UP000198618"/>
    </source>
</evidence>
<dbReference type="InterPro" id="IPR009057">
    <property type="entry name" value="Homeodomain-like_sf"/>
</dbReference>
<gene>
    <name evidence="5" type="ORF">SAMN05216389_111169</name>
</gene>
<protein>
    <submittedName>
        <fullName evidence="5">Transcriptional regulator, TetR family</fullName>
    </submittedName>
</protein>
<dbReference type="GO" id="GO:0003677">
    <property type="term" value="F:DNA binding"/>
    <property type="evidence" value="ECO:0007669"/>
    <property type="project" value="UniProtKB-UniRule"/>
</dbReference>
<evidence type="ECO:0000313" key="5">
    <source>
        <dbReference type="EMBL" id="SET45428.1"/>
    </source>
</evidence>
<dbReference type="PRINTS" id="PR00455">
    <property type="entry name" value="HTHTETR"/>
</dbReference>
<dbReference type="EMBL" id="FOHE01000011">
    <property type="protein sequence ID" value="SET45428.1"/>
    <property type="molecule type" value="Genomic_DNA"/>
</dbReference>
<reference evidence="5 6" key="1">
    <citation type="submission" date="2016-10" db="EMBL/GenBank/DDBJ databases">
        <authorList>
            <person name="de Groot N.N."/>
        </authorList>
    </citation>
    <scope>NUCLEOTIDE SEQUENCE [LARGE SCALE GENOMIC DNA]</scope>
    <source>
        <strain evidence="5 6">IBRC-M 10780</strain>
    </source>
</reference>
<dbReference type="PROSITE" id="PS50977">
    <property type="entry name" value="HTH_TETR_2"/>
    <property type="match status" value="1"/>
</dbReference>
<dbReference type="OrthoDB" id="9789566at2"/>
<proteinExistence type="predicted"/>
<feature type="DNA-binding region" description="H-T-H motif" evidence="3">
    <location>
        <begin position="27"/>
        <end position="46"/>
    </location>
</feature>
<evidence type="ECO:0000256" key="2">
    <source>
        <dbReference type="ARBA" id="ARBA00023125"/>
    </source>
</evidence>
<evidence type="ECO:0000256" key="3">
    <source>
        <dbReference type="PROSITE-ProRule" id="PRU00335"/>
    </source>
</evidence>
<keyword evidence="6" id="KW-1185">Reference proteome</keyword>
<dbReference type="STRING" id="930131.SAMN05216389_111169"/>
<dbReference type="PANTHER" id="PTHR43479:SF11">
    <property type="entry name" value="ACREF_ENVCD OPERON REPRESSOR-RELATED"/>
    <property type="match status" value="1"/>
</dbReference>
<dbReference type="RefSeq" id="WP_090870562.1">
    <property type="nucleotide sequence ID" value="NZ_FOHE01000011.1"/>
</dbReference>
<dbReference type="AlphaFoldDB" id="A0A1I0EL50"/>
<dbReference type="InterPro" id="IPR050624">
    <property type="entry name" value="HTH-type_Tx_Regulator"/>
</dbReference>
<dbReference type="Proteomes" id="UP000198618">
    <property type="component" value="Unassembled WGS sequence"/>
</dbReference>
<dbReference type="Gene3D" id="1.10.357.10">
    <property type="entry name" value="Tetracycline Repressor, domain 2"/>
    <property type="match status" value="1"/>
</dbReference>
<name>A0A1I0EL50_9BACI</name>
<feature type="domain" description="HTH tetR-type" evidence="4">
    <location>
        <begin position="4"/>
        <end position="64"/>
    </location>
</feature>
<accession>A0A1I0EL50</accession>
<dbReference type="InterPro" id="IPR001647">
    <property type="entry name" value="HTH_TetR"/>
</dbReference>
<evidence type="ECO:0000259" key="4">
    <source>
        <dbReference type="PROSITE" id="PS50977"/>
    </source>
</evidence>
<dbReference type="NCBIfam" id="NF037937">
    <property type="entry name" value="septum_RefZ"/>
    <property type="match status" value="1"/>
</dbReference>